<comment type="subcellular location">
    <subcellularLocation>
        <location evidence="1">Cell membrane</location>
        <topology evidence="1">Multi-pass membrane protein</topology>
    </subcellularLocation>
</comment>
<evidence type="ECO:0000313" key="10">
    <source>
        <dbReference type="Proteomes" id="UP000000214"/>
    </source>
</evidence>
<dbReference type="HOGENOM" id="CLU_044208_1_1_11"/>
<dbReference type="Proteomes" id="UP000000214">
    <property type="component" value="Chromosome"/>
</dbReference>
<evidence type="ECO:0000256" key="3">
    <source>
        <dbReference type="ARBA" id="ARBA00022475"/>
    </source>
</evidence>
<evidence type="ECO:0000313" key="9">
    <source>
        <dbReference type="EMBL" id="AFV88269.1"/>
    </source>
</evidence>
<dbReference type="Pfam" id="PF09335">
    <property type="entry name" value="VTT_dom"/>
    <property type="match status" value="1"/>
</dbReference>
<keyword evidence="4 7" id="KW-0812">Transmembrane</keyword>
<evidence type="ECO:0000256" key="2">
    <source>
        <dbReference type="ARBA" id="ARBA00010792"/>
    </source>
</evidence>
<feature type="transmembrane region" description="Helical" evidence="7">
    <location>
        <begin position="47"/>
        <end position="66"/>
    </location>
</feature>
<feature type="transmembrane region" description="Helical" evidence="7">
    <location>
        <begin position="86"/>
        <end position="107"/>
    </location>
</feature>
<dbReference type="PATRIC" id="fig|1171373.8.peg.432"/>
<dbReference type="PANTHER" id="PTHR42709:SF6">
    <property type="entry name" value="UNDECAPRENYL PHOSPHATE TRANSPORTER A"/>
    <property type="match status" value="1"/>
</dbReference>
<name>K7RK43_ACIA4</name>
<evidence type="ECO:0000259" key="8">
    <source>
        <dbReference type="Pfam" id="PF09335"/>
    </source>
</evidence>
<feature type="transmembrane region" description="Helical" evidence="7">
    <location>
        <begin position="170"/>
        <end position="191"/>
    </location>
</feature>
<dbReference type="PANTHER" id="PTHR42709">
    <property type="entry name" value="ALKALINE PHOSPHATASE LIKE PROTEIN"/>
    <property type="match status" value="1"/>
</dbReference>
<keyword evidence="3" id="KW-1003">Cell membrane</keyword>
<sequence>MVKGPVPGLRFGAARYLGPLITVTALDAERFFLLDSIAGQVVSLMEVLGSLGVGLAILIETVFPPVPSEVILPLAGFTSTQGDLNVLAAFGAATAGSLIGAYILYWLGAAIGAQRLRALADRIWLVEAADVDRALAWFDRYGEASVLVGRVMPGVRSLVSIPAGVHRMGLAKFTALTLAGSAVWNAALIWLGAALGSNWRVVSHTIDQYSAWVYAALLLAAAVGFVMLVRRSVGRGRRRERTGSDA</sequence>
<keyword evidence="6 7" id="KW-0472">Membrane</keyword>
<accession>K7RK43</accession>
<feature type="transmembrane region" description="Helical" evidence="7">
    <location>
        <begin position="211"/>
        <end position="229"/>
    </location>
</feature>
<proteinExistence type="inferred from homology"/>
<organism evidence="9 10">
    <name type="scientific">Acidipropionibacterium acidipropionici (strain ATCC 4875 / DSM 20272 / JCM 6432 / NBRC 12425 / NCIMB 8070 / 4)</name>
    <name type="common">Propionibacterium acidipropionici</name>
    <dbReference type="NCBI Taxonomy" id="1171373"/>
    <lineage>
        <taxon>Bacteria</taxon>
        <taxon>Bacillati</taxon>
        <taxon>Actinomycetota</taxon>
        <taxon>Actinomycetes</taxon>
        <taxon>Propionibacteriales</taxon>
        <taxon>Propionibacteriaceae</taxon>
        <taxon>Acidipropionibacterium</taxon>
    </lineage>
</organism>
<evidence type="ECO:0000256" key="4">
    <source>
        <dbReference type="ARBA" id="ARBA00022692"/>
    </source>
</evidence>
<dbReference type="AlphaFoldDB" id="K7RK43"/>
<dbReference type="InterPro" id="IPR051311">
    <property type="entry name" value="DedA_domain"/>
</dbReference>
<evidence type="ECO:0000256" key="7">
    <source>
        <dbReference type="SAM" id="Phobius"/>
    </source>
</evidence>
<feature type="domain" description="VTT" evidence="8">
    <location>
        <begin position="66"/>
        <end position="193"/>
    </location>
</feature>
<evidence type="ECO:0000256" key="5">
    <source>
        <dbReference type="ARBA" id="ARBA00022989"/>
    </source>
</evidence>
<evidence type="ECO:0000256" key="6">
    <source>
        <dbReference type="ARBA" id="ARBA00023136"/>
    </source>
</evidence>
<dbReference type="GO" id="GO:0005886">
    <property type="term" value="C:plasma membrane"/>
    <property type="evidence" value="ECO:0007669"/>
    <property type="project" value="UniProtKB-SubCell"/>
</dbReference>
<evidence type="ECO:0000256" key="1">
    <source>
        <dbReference type="ARBA" id="ARBA00004651"/>
    </source>
</evidence>
<dbReference type="STRING" id="1171373.PACID_04270"/>
<dbReference type="KEGG" id="pbo:PACID_04270"/>
<dbReference type="EMBL" id="CP003493">
    <property type="protein sequence ID" value="AFV88269.1"/>
    <property type="molecule type" value="Genomic_DNA"/>
</dbReference>
<protein>
    <submittedName>
        <fullName evidence="9">Membrane protein</fullName>
    </submittedName>
</protein>
<comment type="similarity">
    <text evidence="2">Belongs to the DedA family.</text>
</comment>
<dbReference type="eggNOG" id="COG0586">
    <property type="taxonomic scope" value="Bacteria"/>
</dbReference>
<gene>
    <name evidence="9" type="ordered locus">PACID_04270</name>
</gene>
<dbReference type="InterPro" id="IPR032816">
    <property type="entry name" value="VTT_dom"/>
</dbReference>
<reference evidence="9 10" key="1">
    <citation type="journal article" date="2012" name="BMC Genomics">
        <title>The genome sequence of Propionibacterium acidipropionici provides insights into its biotechnological and industrial potential.</title>
        <authorList>
            <person name="Parizzi L.P."/>
            <person name="Grassi M.C."/>
            <person name="Llerena L.A."/>
            <person name="Carazzolle M.F."/>
            <person name="Queiroz V.L."/>
            <person name="Lunardi I."/>
            <person name="Zeidler A.F."/>
            <person name="Teixeira P.J."/>
            <person name="Mieczkowski P."/>
            <person name="Rincones J."/>
            <person name="Pereira G.A."/>
        </authorList>
    </citation>
    <scope>NUCLEOTIDE SEQUENCE [LARGE SCALE GENOMIC DNA]</scope>
    <source>
        <strain evidence="10">ATCC 4875 / DSM 20272 / JCM 6432 / NBRC 12425 / NCIMB 8070</strain>
    </source>
</reference>
<keyword evidence="5 7" id="KW-1133">Transmembrane helix</keyword>